<dbReference type="Gene3D" id="1.20.1250.20">
    <property type="entry name" value="MFS general substrate transporter like domains"/>
    <property type="match status" value="2"/>
</dbReference>
<feature type="transmembrane region" description="Helical" evidence="5">
    <location>
        <begin position="65"/>
        <end position="85"/>
    </location>
</feature>
<organism evidence="6 7">
    <name type="scientific">Conidiobolus coronatus (strain ATCC 28846 / CBS 209.66 / NRRL 28638)</name>
    <name type="common">Delacroixia coronata</name>
    <dbReference type="NCBI Taxonomy" id="796925"/>
    <lineage>
        <taxon>Eukaryota</taxon>
        <taxon>Fungi</taxon>
        <taxon>Fungi incertae sedis</taxon>
        <taxon>Zoopagomycota</taxon>
        <taxon>Entomophthoromycotina</taxon>
        <taxon>Entomophthoromycetes</taxon>
        <taxon>Entomophthorales</taxon>
        <taxon>Ancylistaceae</taxon>
        <taxon>Conidiobolus</taxon>
    </lineage>
</organism>
<feature type="transmembrane region" description="Helical" evidence="5">
    <location>
        <begin position="297"/>
        <end position="324"/>
    </location>
</feature>
<dbReference type="AlphaFoldDB" id="A0A137PBB5"/>
<feature type="transmembrane region" description="Helical" evidence="5">
    <location>
        <begin position="354"/>
        <end position="377"/>
    </location>
</feature>
<feature type="transmembrane region" description="Helical" evidence="5">
    <location>
        <begin position="389"/>
        <end position="407"/>
    </location>
</feature>
<dbReference type="PANTHER" id="PTHR23508:SF10">
    <property type="entry name" value="CARBOXYLIC ACID TRANSPORTER PROTEIN HOMOLOG"/>
    <property type="match status" value="1"/>
</dbReference>
<dbReference type="Proteomes" id="UP000070444">
    <property type="component" value="Unassembled WGS sequence"/>
</dbReference>
<dbReference type="EMBL" id="KQ964456">
    <property type="protein sequence ID" value="KXN72299.1"/>
    <property type="molecule type" value="Genomic_DNA"/>
</dbReference>
<dbReference type="InterPro" id="IPR036259">
    <property type="entry name" value="MFS_trans_sf"/>
</dbReference>
<dbReference type="InterPro" id="IPR011701">
    <property type="entry name" value="MFS"/>
</dbReference>
<evidence type="ECO:0000256" key="1">
    <source>
        <dbReference type="ARBA" id="ARBA00004141"/>
    </source>
</evidence>
<accession>A0A137PBB5</accession>
<evidence type="ECO:0000256" key="3">
    <source>
        <dbReference type="ARBA" id="ARBA00022989"/>
    </source>
</evidence>
<proteinExistence type="predicted"/>
<keyword evidence="2 5" id="KW-0812">Transmembrane</keyword>
<dbReference type="Pfam" id="PF07690">
    <property type="entry name" value="MFS_1"/>
    <property type="match status" value="1"/>
</dbReference>
<comment type="subcellular location">
    <subcellularLocation>
        <location evidence="1">Membrane</location>
        <topology evidence="1">Multi-pass membrane protein</topology>
    </subcellularLocation>
</comment>
<dbReference type="GO" id="GO:0005886">
    <property type="term" value="C:plasma membrane"/>
    <property type="evidence" value="ECO:0007669"/>
    <property type="project" value="TreeGrafter"/>
</dbReference>
<sequence length="521" mass="59223">MDFSNLKLKFIEYYSPINPSSDSDNVTNLNSLKFFNFFIEKPTLRFNPFKTLSNVNLAQIRELTAGYLIILLSNLDFYLASFILFDLHFDFNVNLKVCSLVVTLGIIGRLIGTLIANYLVIKVKKRLLILNINFLLVALYVISSKLNTFVGFLILRALISFLFGIYSEIGALLITSSTKKSNAYFFSNLDILAGPLSYIIIPTYIYVLKNQFNWRQYYQLAAFLIFFCFLFIIFGIEKKFNQRTPKLKKISKKKECYCRAHGALIYTSFLSFGWNLIIRSTVDLYPTLLRMKPDITYNQFILGTCMAGFGALAGGLTLGIIAPFIGHQRSLVLALITVLSSFLIYSYVPLTPIQLMLTMLFIQLFIQFGFSSLYYHLAKNFHPNHRGGFPRVGAYIGILFSSFALQLELVIGEALGNYEKGELYYELVQFWIVIASVVILAVCCVISGWNVYPELSFLGFIVDEQEHEHEDHTFVHSEEIKAEKDVQPASTKQDTGTVQLLTINNTELPSTSSNMLGLDFL</sequence>
<keyword evidence="3 5" id="KW-1133">Transmembrane helix</keyword>
<feature type="transmembrane region" description="Helical" evidence="5">
    <location>
        <begin position="97"/>
        <end position="120"/>
    </location>
</feature>
<dbReference type="OrthoDB" id="5296287at2759"/>
<keyword evidence="7" id="KW-1185">Reference proteome</keyword>
<feature type="transmembrane region" description="Helical" evidence="5">
    <location>
        <begin position="217"/>
        <end position="236"/>
    </location>
</feature>
<reference evidence="6 7" key="1">
    <citation type="journal article" date="2015" name="Genome Biol. Evol.">
        <title>Phylogenomic analyses indicate that early fungi evolved digesting cell walls of algal ancestors of land plants.</title>
        <authorList>
            <person name="Chang Y."/>
            <person name="Wang S."/>
            <person name="Sekimoto S."/>
            <person name="Aerts A.L."/>
            <person name="Choi C."/>
            <person name="Clum A."/>
            <person name="LaButti K.M."/>
            <person name="Lindquist E.A."/>
            <person name="Yee Ngan C."/>
            <person name="Ohm R.A."/>
            <person name="Salamov A.A."/>
            <person name="Grigoriev I.V."/>
            <person name="Spatafora J.W."/>
            <person name="Berbee M.L."/>
        </authorList>
    </citation>
    <scope>NUCLEOTIDE SEQUENCE [LARGE SCALE GENOMIC DNA]</scope>
    <source>
        <strain evidence="6 7">NRRL 28638</strain>
    </source>
</reference>
<dbReference type="OMA" id="IIIARLY"/>
<name>A0A137PBB5_CONC2</name>
<feature type="transmembrane region" description="Helical" evidence="5">
    <location>
        <begin position="257"/>
        <end position="277"/>
    </location>
</feature>
<dbReference type="PANTHER" id="PTHR23508">
    <property type="entry name" value="CARBOXYLIC ACID TRANSPORTER PROTEIN HOMOLOG"/>
    <property type="match status" value="1"/>
</dbReference>
<dbReference type="SUPFAM" id="SSF103473">
    <property type="entry name" value="MFS general substrate transporter"/>
    <property type="match status" value="1"/>
</dbReference>
<feature type="transmembrane region" description="Helical" evidence="5">
    <location>
        <begin position="331"/>
        <end position="348"/>
    </location>
</feature>
<protein>
    <submittedName>
        <fullName evidence="6">MFS general substrate transporter</fullName>
    </submittedName>
</protein>
<gene>
    <name evidence="6" type="ORF">CONCODRAFT_16301</name>
</gene>
<evidence type="ECO:0000256" key="4">
    <source>
        <dbReference type="ARBA" id="ARBA00023136"/>
    </source>
</evidence>
<evidence type="ECO:0000313" key="6">
    <source>
        <dbReference type="EMBL" id="KXN72299.1"/>
    </source>
</evidence>
<dbReference type="GO" id="GO:0046943">
    <property type="term" value="F:carboxylic acid transmembrane transporter activity"/>
    <property type="evidence" value="ECO:0007669"/>
    <property type="project" value="TreeGrafter"/>
</dbReference>
<evidence type="ECO:0000256" key="5">
    <source>
        <dbReference type="SAM" id="Phobius"/>
    </source>
</evidence>
<feature type="transmembrane region" description="Helical" evidence="5">
    <location>
        <begin position="127"/>
        <end position="143"/>
    </location>
</feature>
<evidence type="ECO:0000313" key="7">
    <source>
        <dbReference type="Proteomes" id="UP000070444"/>
    </source>
</evidence>
<evidence type="ECO:0000256" key="2">
    <source>
        <dbReference type="ARBA" id="ARBA00022692"/>
    </source>
</evidence>
<dbReference type="STRING" id="796925.A0A137PBB5"/>
<keyword evidence="4 5" id="KW-0472">Membrane</keyword>
<feature type="transmembrane region" description="Helical" evidence="5">
    <location>
        <begin position="427"/>
        <end position="452"/>
    </location>
</feature>
<feature type="transmembrane region" description="Helical" evidence="5">
    <location>
        <begin position="149"/>
        <end position="173"/>
    </location>
</feature>
<feature type="transmembrane region" description="Helical" evidence="5">
    <location>
        <begin position="185"/>
        <end position="205"/>
    </location>
</feature>